<reference evidence="1 2" key="1">
    <citation type="journal article" date="2016" name="Nat. Commun.">
        <title>Thousands of microbial genomes shed light on interconnected biogeochemical processes in an aquifer system.</title>
        <authorList>
            <person name="Anantharaman K."/>
            <person name="Brown C.T."/>
            <person name="Hug L.A."/>
            <person name="Sharon I."/>
            <person name="Castelle C.J."/>
            <person name="Probst A.J."/>
            <person name="Thomas B.C."/>
            <person name="Singh A."/>
            <person name="Wilkins M.J."/>
            <person name="Karaoz U."/>
            <person name="Brodie E.L."/>
            <person name="Williams K.H."/>
            <person name="Hubbard S.S."/>
            <person name="Banfield J.F."/>
        </authorList>
    </citation>
    <scope>NUCLEOTIDE SEQUENCE [LARGE SCALE GENOMIC DNA]</scope>
</reference>
<sequence>MNIKAASFLILVAAVLPSAVFGAVTYSRTSALTGTYITSPFTVIVGVDSWRNDCNVWADDYYIAVSYDYPIGTGYTLIGAMHPVAETSFSEVLSLPVGAAIWDISIGACMLEASVTETLFTIISATGDSDGDGIFDTVDVQPFTSSAAFSDVSSGGSTTGSITDPGDQAVTIQDVASPSGVRATAAAGGGSKPAKISACAGATNVNLRAGNQTVITCGSVTAEIISGPIEFTFFADDGSVATSQVDTGNTLTFEPVMATFTAPADNPEPVIIVIDGREYSLDPGETFMPILIDVKPDDDSNTVNLGAQGVIPVAVLTEGIFDAAHLDVPTLTLEGIAVKANGKSGNYGDLKDIDGDGDLDLLVHFASGLGLPAGQQTVTLEGKTLDGGSVEGTDYIRIVP</sequence>
<name>A0A1G2R6A4_9BACT</name>
<organism evidence="1 2">
    <name type="scientific">Candidatus Wildermuthbacteria bacterium RIFCSPHIGHO2_02_FULL_47_17</name>
    <dbReference type="NCBI Taxonomy" id="1802452"/>
    <lineage>
        <taxon>Bacteria</taxon>
        <taxon>Candidatus Wildermuthiibacteriota</taxon>
    </lineage>
</organism>
<accession>A0A1G2R6A4</accession>
<dbReference type="AlphaFoldDB" id="A0A1G2R6A4"/>
<comment type="caution">
    <text evidence="1">The sequence shown here is derived from an EMBL/GenBank/DDBJ whole genome shotgun (WGS) entry which is preliminary data.</text>
</comment>
<evidence type="ECO:0000313" key="1">
    <source>
        <dbReference type="EMBL" id="OHA68395.1"/>
    </source>
</evidence>
<gene>
    <name evidence="1" type="ORF">A3D59_04485</name>
</gene>
<dbReference type="Proteomes" id="UP000179258">
    <property type="component" value="Unassembled WGS sequence"/>
</dbReference>
<evidence type="ECO:0000313" key="2">
    <source>
        <dbReference type="Proteomes" id="UP000179258"/>
    </source>
</evidence>
<dbReference type="EMBL" id="MHTX01000017">
    <property type="protein sequence ID" value="OHA68395.1"/>
    <property type="molecule type" value="Genomic_DNA"/>
</dbReference>
<protein>
    <submittedName>
        <fullName evidence="1">Uncharacterized protein</fullName>
    </submittedName>
</protein>
<proteinExistence type="predicted"/>